<evidence type="ECO:0000313" key="3">
    <source>
        <dbReference type="Proteomes" id="UP001500567"/>
    </source>
</evidence>
<name>A0ABP7T2J1_9BACT</name>
<feature type="compositionally biased region" description="Basic residues" evidence="1">
    <location>
        <begin position="109"/>
        <end position="125"/>
    </location>
</feature>
<dbReference type="RefSeq" id="WP_345075144.1">
    <property type="nucleotide sequence ID" value="NZ_BAABDJ010000040.1"/>
</dbReference>
<accession>A0ABP7T2J1</accession>
<evidence type="ECO:0000313" key="2">
    <source>
        <dbReference type="EMBL" id="GAA4019824.1"/>
    </source>
</evidence>
<proteinExistence type="predicted"/>
<keyword evidence="3" id="KW-1185">Reference proteome</keyword>
<organism evidence="2 3">
    <name type="scientific">Hymenobacter fastidiosus</name>
    <dbReference type="NCBI Taxonomy" id="486264"/>
    <lineage>
        <taxon>Bacteria</taxon>
        <taxon>Pseudomonadati</taxon>
        <taxon>Bacteroidota</taxon>
        <taxon>Cytophagia</taxon>
        <taxon>Cytophagales</taxon>
        <taxon>Hymenobacteraceae</taxon>
        <taxon>Hymenobacter</taxon>
    </lineage>
</organism>
<feature type="region of interest" description="Disordered" evidence="1">
    <location>
        <begin position="106"/>
        <end position="134"/>
    </location>
</feature>
<dbReference type="Proteomes" id="UP001500567">
    <property type="component" value="Unassembled WGS sequence"/>
</dbReference>
<gene>
    <name evidence="2" type="ORF">GCM10022408_37480</name>
</gene>
<protein>
    <submittedName>
        <fullName evidence="2">Uncharacterized protein</fullName>
    </submittedName>
</protein>
<evidence type="ECO:0000256" key="1">
    <source>
        <dbReference type="SAM" id="MobiDB-lite"/>
    </source>
</evidence>
<reference evidence="3" key="1">
    <citation type="journal article" date="2019" name="Int. J. Syst. Evol. Microbiol.">
        <title>The Global Catalogue of Microorganisms (GCM) 10K type strain sequencing project: providing services to taxonomists for standard genome sequencing and annotation.</title>
        <authorList>
            <consortium name="The Broad Institute Genomics Platform"/>
            <consortium name="The Broad Institute Genome Sequencing Center for Infectious Disease"/>
            <person name="Wu L."/>
            <person name="Ma J."/>
        </authorList>
    </citation>
    <scope>NUCLEOTIDE SEQUENCE [LARGE SCALE GENOMIC DNA]</scope>
    <source>
        <strain evidence="3">JCM 17224</strain>
    </source>
</reference>
<dbReference type="EMBL" id="BAABDJ010000040">
    <property type="protein sequence ID" value="GAA4019824.1"/>
    <property type="molecule type" value="Genomic_DNA"/>
</dbReference>
<comment type="caution">
    <text evidence="2">The sequence shown here is derived from an EMBL/GenBank/DDBJ whole genome shotgun (WGS) entry which is preliminary data.</text>
</comment>
<sequence length="134" mass="14626">MQNSALEKSVVVAGELHYEDSKGWTLLKEKRPLFSLLTSVPVLAFSPTGTANICRRFSLTGAELECCIVALLGENLMQSRPEWAAQDMAQVTKPAPELLETIRKAVTTKSRRKATAKPKQSKNAKKVGEGRANG</sequence>